<dbReference type="InterPro" id="IPR051501">
    <property type="entry name" value="eIF2B_alpha/beta/delta"/>
</dbReference>
<dbReference type="RefSeq" id="XP_002141836.1">
    <property type="nucleotide sequence ID" value="XM_002141800.1"/>
</dbReference>
<name>B6AGZ6_CRYMR</name>
<dbReference type="GeneID" id="6996849"/>
<evidence type="ECO:0000256" key="1">
    <source>
        <dbReference type="ARBA" id="ARBA00007251"/>
    </source>
</evidence>
<dbReference type="VEuPathDB" id="CryptoDB:CMU_036610"/>
<reference evidence="5" key="1">
    <citation type="submission" date="2008-06" db="EMBL/GenBank/DDBJ databases">
        <authorList>
            <person name="Lorenzi H."/>
            <person name="Inman J."/>
            <person name="Miller J."/>
            <person name="Schobel S."/>
            <person name="Amedeo P."/>
            <person name="Caler E.V."/>
            <person name="da Silva J."/>
        </authorList>
    </citation>
    <scope>NUCLEOTIDE SEQUENCE [LARGE SCALE GENOMIC DNA]</scope>
    <source>
        <strain evidence="5">RN66</strain>
    </source>
</reference>
<sequence>MIQEVLQISADFHDKENILKSGRANVDNVAIYFWEYLNKECKKSTPSCVVLESVVLALKRVVNESTATDIPELFTEINAAKDMLLMCLCSDQMLTELAYSCGVTNFSIAPICNIFESCVMQLIMNEYNGFCSDIELFKLRLAEKICNFVNNLTKGSQEISHLTSSIFVRDRMTVLTFGYSDLIDIVLCNAWNKYKKHYNLLIVIPSEKITNENAARKALIDFHHKKISEWIVKLEEFGVSVSTLPLDSIYNVMTVVDFVLIASECIFETGAIAGLSGTAIISSIAKNIFKKPVFVISYVAKFIKYVPFEMRTTDILTNSTYKGIKSTTNGNIDLIYSSIDISESNNISMIFTDIGALSPCNVAFELKQLGF</sequence>
<keyword evidence="6" id="KW-1185">Reference proteome</keyword>
<dbReference type="Gene3D" id="3.40.50.10470">
    <property type="entry name" value="Translation initiation factor eif-2b, domain 2"/>
    <property type="match status" value="1"/>
</dbReference>
<protein>
    <submittedName>
        <fullName evidence="5">Initiation factor 2 subunit family protein</fullName>
    </submittedName>
</protein>
<dbReference type="Proteomes" id="UP000001460">
    <property type="component" value="Unassembled WGS sequence"/>
</dbReference>
<dbReference type="PANTHER" id="PTHR45860:SF1">
    <property type="entry name" value="TRANSLATION INITIATION FACTOR EIF-2B SUBUNIT ALPHA"/>
    <property type="match status" value="1"/>
</dbReference>
<dbReference type="Pfam" id="PF01008">
    <property type="entry name" value="IF-2B"/>
    <property type="match status" value="1"/>
</dbReference>
<comment type="similarity">
    <text evidence="1 4">Belongs to the eIF-2B alpha/beta/delta subunits family.</text>
</comment>
<evidence type="ECO:0000313" key="5">
    <source>
        <dbReference type="EMBL" id="EEA07487.1"/>
    </source>
</evidence>
<keyword evidence="2 5" id="KW-0396">Initiation factor</keyword>
<evidence type="ECO:0000256" key="4">
    <source>
        <dbReference type="RuleBase" id="RU003814"/>
    </source>
</evidence>
<dbReference type="InterPro" id="IPR000649">
    <property type="entry name" value="IF-2B-related"/>
</dbReference>
<dbReference type="STRING" id="441375.B6AGZ6"/>
<keyword evidence="3" id="KW-0648">Protein biosynthesis</keyword>
<dbReference type="EMBL" id="DS989733">
    <property type="protein sequence ID" value="EEA07487.1"/>
    <property type="molecule type" value="Genomic_DNA"/>
</dbReference>
<dbReference type="GO" id="GO:0005085">
    <property type="term" value="F:guanyl-nucleotide exchange factor activity"/>
    <property type="evidence" value="ECO:0007669"/>
    <property type="project" value="TreeGrafter"/>
</dbReference>
<dbReference type="InterPro" id="IPR042529">
    <property type="entry name" value="IF_2B-like_C"/>
</dbReference>
<evidence type="ECO:0000256" key="2">
    <source>
        <dbReference type="ARBA" id="ARBA00022540"/>
    </source>
</evidence>
<dbReference type="GO" id="GO:0005851">
    <property type="term" value="C:eukaryotic translation initiation factor 2B complex"/>
    <property type="evidence" value="ECO:0007669"/>
    <property type="project" value="TreeGrafter"/>
</dbReference>
<dbReference type="AlphaFoldDB" id="B6AGZ6"/>
<dbReference type="InterPro" id="IPR037171">
    <property type="entry name" value="NagB/RpiA_transferase-like"/>
</dbReference>
<evidence type="ECO:0000256" key="3">
    <source>
        <dbReference type="ARBA" id="ARBA00022917"/>
    </source>
</evidence>
<dbReference type="OMA" id="GDWESCK"/>
<gene>
    <name evidence="5" type="ORF">CMU_036610</name>
</gene>
<dbReference type="OrthoDB" id="10249309at2759"/>
<dbReference type="SUPFAM" id="SSF100950">
    <property type="entry name" value="NagB/RpiA/CoA transferase-like"/>
    <property type="match status" value="1"/>
</dbReference>
<dbReference type="GO" id="GO:0003743">
    <property type="term" value="F:translation initiation factor activity"/>
    <property type="evidence" value="ECO:0007669"/>
    <property type="project" value="UniProtKB-KW"/>
</dbReference>
<dbReference type="eggNOG" id="KOG1466">
    <property type="taxonomic scope" value="Eukaryota"/>
</dbReference>
<proteinExistence type="inferred from homology"/>
<dbReference type="PANTHER" id="PTHR45860">
    <property type="entry name" value="TRANSLATION INITIATION FACTOR EIF-2B SUBUNIT ALPHA"/>
    <property type="match status" value="1"/>
</dbReference>
<accession>B6AGZ6</accession>
<evidence type="ECO:0000313" key="6">
    <source>
        <dbReference type="Proteomes" id="UP000001460"/>
    </source>
</evidence>
<organism evidence="5 6">
    <name type="scientific">Cryptosporidium muris (strain RN66)</name>
    <dbReference type="NCBI Taxonomy" id="441375"/>
    <lineage>
        <taxon>Eukaryota</taxon>
        <taxon>Sar</taxon>
        <taxon>Alveolata</taxon>
        <taxon>Apicomplexa</taxon>
        <taxon>Conoidasida</taxon>
        <taxon>Coccidia</taxon>
        <taxon>Eucoccidiorida</taxon>
        <taxon>Eimeriorina</taxon>
        <taxon>Cryptosporidiidae</taxon>
        <taxon>Cryptosporidium</taxon>
    </lineage>
</organism>